<reference evidence="2" key="2">
    <citation type="submission" date="2021-03" db="EMBL/GenBank/DDBJ databases">
        <authorList>
            <person name="Jaffe A."/>
        </authorList>
    </citation>
    <scope>NUCLEOTIDE SEQUENCE</scope>
    <source>
        <strain evidence="2">RIFCSPLOWO2_01_FULL_58_19</strain>
    </source>
</reference>
<evidence type="ECO:0000313" key="3">
    <source>
        <dbReference type="Proteomes" id="UP000564964"/>
    </source>
</evidence>
<comment type="caution">
    <text evidence="1">The sequence shown here is derived from an EMBL/GenBank/DDBJ whole genome shotgun (WGS) entry which is preliminary data.</text>
</comment>
<reference evidence="1" key="1">
    <citation type="journal article" date="2020" name="bioRxiv">
        <title>A rank-normalized archaeal taxonomy based on genome phylogeny resolves widespread incomplete and uneven classifications.</title>
        <authorList>
            <person name="Rinke C."/>
            <person name="Chuvochina M."/>
            <person name="Mussig A.J."/>
            <person name="Chaumeil P.-A."/>
            <person name="Waite D.W."/>
            <person name="Whitman W.B."/>
            <person name="Parks D.H."/>
            <person name="Hugenholtz P."/>
        </authorList>
    </citation>
    <scope>NUCLEOTIDE SEQUENCE</scope>
    <source>
        <strain evidence="1">UBA10219</strain>
    </source>
</reference>
<name>A0A7J4JK68_9ARCH</name>
<dbReference type="AlphaFoldDB" id="A0A7J4JK68"/>
<sequence>MSTPGSSRRRRGVVSVARRNRLRPQHQRFLEEARPELGGPGKTFAFQALGERVLKGFHLPPAKLVGAKQANLFLSYVLEAMNCLTRKQAVPRNIARGLFDAEVWLSEHGVLKRRLRKKSAPLTQAQVMMLNIQLHLSLAATLGVRKYRIYKAARLDFIDALFGR</sequence>
<evidence type="ECO:0000313" key="2">
    <source>
        <dbReference type="EMBL" id="MBS3062971.1"/>
    </source>
</evidence>
<dbReference type="EMBL" id="DUGH01000071">
    <property type="protein sequence ID" value="HIH16327.1"/>
    <property type="molecule type" value="Genomic_DNA"/>
</dbReference>
<dbReference type="Proteomes" id="UP000678237">
    <property type="component" value="Unassembled WGS sequence"/>
</dbReference>
<dbReference type="Proteomes" id="UP000564964">
    <property type="component" value="Unassembled WGS sequence"/>
</dbReference>
<reference evidence="2" key="3">
    <citation type="submission" date="2021-05" db="EMBL/GenBank/DDBJ databases">
        <title>Protein family content uncovers lineage relationships and bacterial pathway maintenance mechanisms in DPANN archaea.</title>
        <authorList>
            <person name="Castelle C.J."/>
            <person name="Meheust R."/>
            <person name="Jaffe A.L."/>
            <person name="Seitz K."/>
            <person name="Gong X."/>
            <person name="Baker B.J."/>
            <person name="Banfield J.F."/>
        </authorList>
    </citation>
    <scope>NUCLEOTIDE SEQUENCE</scope>
    <source>
        <strain evidence="2">RIFCSPLOWO2_01_FULL_58_19</strain>
    </source>
</reference>
<protein>
    <submittedName>
        <fullName evidence="1">Uncharacterized protein</fullName>
    </submittedName>
</protein>
<proteinExistence type="predicted"/>
<gene>
    <name evidence="1" type="ORF">HA252_02900</name>
    <name evidence="2" type="ORF">J4203_03800</name>
</gene>
<organism evidence="1 3">
    <name type="scientific">Candidatus Iainarchaeum sp</name>
    <dbReference type="NCBI Taxonomy" id="3101447"/>
    <lineage>
        <taxon>Archaea</taxon>
        <taxon>Candidatus Iainarchaeota</taxon>
        <taxon>Candidatus Iainarchaeia</taxon>
        <taxon>Candidatus Iainarchaeales</taxon>
        <taxon>Candidatus Iainarchaeaceae</taxon>
        <taxon>Candidatus Iainarchaeum</taxon>
    </lineage>
</organism>
<accession>A0A7J4JK68</accession>
<dbReference type="EMBL" id="JAGVWE010000003">
    <property type="protein sequence ID" value="MBS3062971.1"/>
    <property type="molecule type" value="Genomic_DNA"/>
</dbReference>
<evidence type="ECO:0000313" key="1">
    <source>
        <dbReference type="EMBL" id="HIH16327.1"/>
    </source>
</evidence>